<dbReference type="KEGG" id="fra:Francci3_0136"/>
<evidence type="ECO:0000313" key="2">
    <source>
        <dbReference type="Proteomes" id="UP000001937"/>
    </source>
</evidence>
<keyword evidence="2" id="KW-1185">Reference proteome</keyword>
<sequence>MFDDRELAVLEKRAADAFDTHMDGYTASAVLHDIFMDILGQDEKGIEAIRYVQSLLKAHRDKTLAEWLTAQDLWLFAAGIAYDTNFDDDEDEANH</sequence>
<dbReference type="AlphaFoldDB" id="Q2JGR2"/>
<dbReference type="EMBL" id="CP000249">
    <property type="protein sequence ID" value="ABD09530.1"/>
    <property type="molecule type" value="Genomic_DNA"/>
</dbReference>
<accession>Q2JGR2</accession>
<protein>
    <submittedName>
        <fullName evidence="1">Uncharacterized protein</fullName>
    </submittedName>
</protein>
<name>Q2JGR2_FRACC</name>
<proteinExistence type="predicted"/>
<gene>
    <name evidence="1" type="ordered locus">Francci3_0136</name>
</gene>
<reference evidence="1 2" key="1">
    <citation type="journal article" date="2007" name="Genome Res.">
        <title>Genome characteristics of facultatively symbiotic Frankia sp. strains reflect host range and host plant biogeography.</title>
        <authorList>
            <person name="Normand P."/>
            <person name="Lapierre P."/>
            <person name="Tisa L.S."/>
            <person name="Gogarten J.P."/>
            <person name="Alloisio N."/>
            <person name="Bagnarol E."/>
            <person name="Bassi C.A."/>
            <person name="Berry A.M."/>
            <person name="Bickhart D.M."/>
            <person name="Choisne N."/>
            <person name="Couloux A."/>
            <person name="Cournoyer B."/>
            <person name="Cruveiller S."/>
            <person name="Daubin V."/>
            <person name="Demange N."/>
            <person name="Francino M.P."/>
            <person name="Goltsman E."/>
            <person name="Huang Y."/>
            <person name="Kopp O.R."/>
            <person name="Labarre L."/>
            <person name="Lapidus A."/>
            <person name="Lavire C."/>
            <person name="Marechal J."/>
            <person name="Martinez M."/>
            <person name="Mastronunzio J.E."/>
            <person name="Mullin B.C."/>
            <person name="Niemann J."/>
            <person name="Pujic P."/>
            <person name="Rawnsley T."/>
            <person name="Rouy Z."/>
            <person name="Schenowitz C."/>
            <person name="Sellstedt A."/>
            <person name="Tavares F."/>
            <person name="Tomkins J.P."/>
            <person name="Vallenet D."/>
            <person name="Valverde C."/>
            <person name="Wall L.G."/>
            <person name="Wang Y."/>
            <person name="Medigue C."/>
            <person name="Benson D.R."/>
        </authorList>
    </citation>
    <scope>NUCLEOTIDE SEQUENCE [LARGE SCALE GENOMIC DNA]</scope>
    <source>
        <strain evidence="2">DSM 45818 / CECT 9043 / CcI3</strain>
    </source>
</reference>
<dbReference type="STRING" id="106370.Francci3_0136"/>
<evidence type="ECO:0000313" key="1">
    <source>
        <dbReference type="EMBL" id="ABD09530.1"/>
    </source>
</evidence>
<dbReference type="HOGENOM" id="CLU_2368749_0_0_11"/>
<organism evidence="1 2">
    <name type="scientific">Frankia casuarinae (strain DSM 45818 / CECT 9043 / HFP020203 / CcI3)</name>
    <dbReference type="NCBI Taxonomy" id="106370"/>
    <lineage>
        <taxon>Bacteria</taxon>
        <taxon>Bacillati</taxon>
        <taxon>Actinomycetota</taxon>
        <taxon>Actinomycetes</taxon>
        <taxon>Frankiales</taxon>
        <taxon>Frankiaceae</taxon>
        <taxon>Frankia</taxon>
    </lineage>
</organism>
<dbReference type="Proteomes" id="UP000001937">
    <property type="component" value="Chromosome"/>
</dbReference>